<evidence type="ECO:0000256" key="6">
    <source>
        <dbReference type="SAM" id="MobiDB-lite"/>
    </source>
</evidence>
<evidence type="ECO:0000256" key="2">
    <source>
        <dbReference type="ARBA" id="ARBA00022723"/>
    </source>
</evidence>
<sequence length="292" mass="33472">ETVYTNKTDSESDSNNMPSSTSTLASTKKKRNRSKKSFMWKYFTVVETKDEKKDVCQVMVKKKGEDKKCEVEYIHNNSTSNIIAHLRSHNIIDNKKQKSEIQQNKQTTLTELIRSNIPHKVDKQKELNKAVVEWILLDNQPLSAPRKKGFRCMITKFDPRFRPPSDRVIKNEIAFSYLKNIDILRHEIKQSCKTATITTDLWTSHNNQGYIGSNLISTEPYFEEEETGEVNDGVKLDNITDATPIQSISSTSTTSTNRYFASIFDNNDDDNLLNNKSELDKYLEASLASPSK</sequence>
<gene>
    <name evidence="7" type="ORF">CPELLU_LOCUS12454</name>
</gene>
<feature type="compositionally biased region" description="Polar residues" evidence="6">
    <location>
        <begin position="1"/>
        <end position="18"/>
    </location>
</feature>
<keyword evidence="3" id="KW-0863">Zinc-finger</keyword>
<comment type="caution">
    <text evidence="7">The sequence shown here is derived from an EMBL/GenBank/DDBJ whole genome shotgun (WGS) entry which is preliminary data.</text>
</comment>
<proteinExistence type="predicted"/>
<dbReference type="OrthoDB" id="2444743at2759"/>
<dbReference type="InterPro" id="IPR052035">
    <property type="entry name" value="ZnF_BED_domain_contain"/>
</dbReference>
<dbReference type="AlphaFoldDB" id="A0A9N9HZA8"/>
<dbReference type="Proteomes" id="UP000789759">
    <property type="component" value="Unassembled WGS sequence"/>
</dbReference>
<dbReference type="PANTHER" id="PTHR46481:SF10">
    <property type="entry name" value="ZINC FINGER BED DOMAIN-CONTAINING PROTEIN 39"/>
    <property type="match status" value="1"/>
</dbReference>
<accession>A0A9N9HZA8</accession>
<dbReference type="SMART" id="SM00614">
    <property type="entry name" value="ZnF_BED"/>
    <property type="match status" value="1"/>
</dbReference>
<organism evidence="7 8">
    <name type="scientific">Cetraspora pellucida</name>
    <dbReference type="NCBI Taxonomy" id="1433469"/>
    <lineage>
        <taxon>Eukaryota</taxon>
        <taxon>Fungi</taxon>
        <taxon>Fungi incertae sedis</taxon>
        <taxon>Mucoromycota</taxon>
        <taxon>Glomeromycotina</taxon>
        <taxon>Glomeromycetes</taxon>
        <taxon>Diversisporales</taxon>
        <taxon>Gigasporaceae</taxon>
        <taxon>Cetraspora</taxon>
    </lineage>
</organism>
<evidence type="ECO:0000256" key="1">
    <source>
        <dbReference type="ARBA" id="ARBA00004123"/>
    </source>
</evidence>
<dbReference type="GO" id="GO:0008270">
    <property type="term" value="F:zinc ion binding"/>
    <property type="evidence" value="ECO:0007669"/>
    <property type="project" value="UniProtKB-KW"/>
</dbReference>
<evidence type="ECO:0000256" key="5">
    <source>
        <dbReference type="ARBA" id="ARBA00023242"/>
    </source>
</evidence>
<evidence type="ECO:0000256" key="4">
    <source>
        <dbReference type="ARBA" id="ARBA00022833"/>
    </source>
</evidence>
<feature type="region of interest" description="Disordered" evidence="6">
    <location>
        <begin position="1"/>
        <end position="30"/>
    </location>
</feature>
<evidence type="ECO:0000313" key="7">
    <source>
        <dbReference type="EMBL" id="CAG8713400.1"/>
    </source>
</evidence>
<dbReference type="SUPFAM" id="SSF140996">
    <property type="entry name" value="Hermes dimerisation domain"/>
    <property type="match status" value="1"/>
</dbReference>
<reference evidence="7" key="1">
    <citation type="submission" date="2021-06" db="EMBL/GenBank/DDBJ databases">
        <authorList>
            <person name="Kallberg Y."/>
            <person name="Tangrot J."/>
            <person name="Rosling A."/>
        </authorList>
    </citation>
    <scope>NUCLEOTIDE SEQUENCE</scope>
    <source>
        <strain evidence="7">FL966</strain>
    </source>
</reference>
<keyword evidence="4" id="KW-0862">Zinc</keyword>
<keyword evidence="5" id="KW-0539">Nucleus</keyword>
<keyword evidence="2" id="KW-0479">Metal-binding</keyword>
<keyword evidence="8" id="KW-1185">Reference proteome</keyword>
<dbReference type="PANTHER" id="PTHR46481">
    <property type="entry name" value="ZINC FINGER BED DOMAIN-CONTAINING PROTEIN 4"/>
    <property type="match status" value="1"/>
</dbReference>
<name>A0A9N9HZA8_9GLOM</name>
<evidence type="ECO:0000313" key="8">
    <source>
        <dbReference type="Proteomes" id="UP000789759"/>
    </source>
</evidence>
<dbReference type="GO" id="GO:0005634">
    <property type="term" value="C:nucleus"/>
    <property type="evidence" value="ECO:0007669"/>
    <property type="project" value="UniProtKB-SubCell"/>
</dbReference>
<dbReference type="EMBL" id="CAJVQA010012076">
    <property type="protein sequence ID" value="CAG8713400.1"/>
    <property type="molecule type" value="Genomic_DNA"/>
</dbReference>
<evidence type="ECO:0000256" key="3">
    <source>
        <dbReference type="ARBA" id="ARBA00022771"/>
    </source>
</evidence>
<feature type="non-terminal residue" evidence="7">
    <location>
        <position position="1"/>
    </location>
</feature>
<protein>
    <submittedName>
        <fullName evidence="7">9122_t:CDS:1</fullName>
    </submittedName>
</protein>
<comment type="subcellular location">
    <subcellularLocation>
        <location evidence="1">Nucleus</location>
    </subcellularLocation>
</comment>